<protein>
    <submittedName>
        <fullName evidence="1">Uncharacterized protein</fullName>
    </submittedName>
</protein>
<name>A0AAE1E4P4_9GAST</name>
<gene>
    <name evidence="1" type="ORF">RRG08_060949</name>
</gene>
<evidence type="ECO:0000313" key="2">
    <source>
        <dbReference type="Proteomes" id="UP001283361"/>
    </source>
</evidence>
<organism evidence="1 2">
    <name type="scientific">Elysia crispata</name>
    <name type="common">lettuce slug</name>
    <dbReference type="NCBI Taxonomy" id="231223"/>
    <lineage>
        <taxon>Eukaryota</taxon>
        <taxon>Metazoa</taxon>
        <taxon>Spiralia</taxon>
        <taxon>Lophotrochozoa</taxon>
        <taxon>Mollusca</taxon>
        <taxon>Gastropoda</taxon>
        <taxon>Heterobranchia</taxon>
        <taxon>Euthyneura</taxon>
        <taxon>Panpulmonata</taxon>
        <taxon>Sacoglossa</taxon>
        <taxon>Placobranchoidea</taxon>
        <taxon>Plakobranchidae</taxon>
        <taxon>Elysia</taxon>
    </lineage>
</organism>
<proteinExistence type="predicted"/>
<accession>A0AAE1E4P4</accession>
<evidence type="ECO:0000313" key="1">
    <source>
        <dbReference type="EMBL" id="KAK3794279.1"/>
    </source>
</evidence>
<sequence>MFIESSLCQLCVTVTGNQTVLEYREQIWQSVSSGSGKQSVYTLWSATEQLYCLSCDIFTKTSRSSPNTKKLTKPVDDVFVDLSSDLFAELQRDTVNKKASTGGGNIIAAFPPLLSAAELKTSGLEPYTGKLTEGFWGGLVEKICSALFA</sequence>
<reference evidence="1" key="1">
    <citation type="journal article" date="2023" name="G3 (Bethesda)">
        <title>A reference genome for the long-term kleptoplast-retaining sea slug Elysia crispata morphotype clarki.</title>
        <authorList>
            <person name="Eastman K.E."/>
            <person name="Pendleton A.L."/>
            <person name="Shaikh M.A."/>
            <person name="Suttiyut T."/>
            <person name="Ogas R."/>
            <person name="Tomko P."/>
            <person name="Gavelis G."/>
            <person name="Widhalm J.R."/>
            <person name="Wisecaver J.H."/>
        </authorList>
    </citation>
    <scope>NUCLEOTIDE SEQUENCE</scope>
    <source>
        <strain evidence="1">ECLA1</strain>
    </source>
</reference>
<dbReference type="EMBL" id="JAWDGP010001129">
    <property type="protein sequence ID" value="KAK3794279.1"/>
    <property type="molecule type" value="Genomic_DNA"/>
</dbReference>
<comment type="caution">
    <text evidence="1">The sequence shown here is derived from an EMBL/GenBank/DDBJ whole genome shotgun (WGS) entry which is preliminary data.</text>
</comment>
<dbReference type="Proteomes" id="UP001283361">
    <property type="component" value="Unassembled WGS sequence"/>
</dbReference>
<dbReference type="AlphaFoldDB" id="A0AAE1E4P4"/>
<keyword evidence="2" id="KW-1185">Reference proteome</keyword>